<evidence type="ECO:0000313" key="3">
    <source>
        <dbReference type="Proteomes" id="UP000712600"/>
    </source>
</evidence>
<organism evidence="2 3">
    <name type="scientific">Brassica cretica</name>
    <name type="common">Mustard</name>
    <dbReference type="NCBI Taxonomy" id="69181"/>
    <lineage>
        <taxon>Eukaryota</taxon>
        <taxon>Viridiplantae</taxon>
        <taxon>Streptophyta</taxon>
        <taxon>Embryophyta</taxon>
        <taxon>Tracheophyta</taxon>
        <taxon>Spermatophyta</taxon>
        <taxon>Magnoliopsida</taxon>
        <taxon>eudicotyledons</taxon>
        <taxon>Gunneridae</taxon>
        <taxon>Pentapetalae</taxon>
        <taxon>rosids</taxon>
        <taxon>malvids</taxon>
        <taxon>Brassicales</taxon>
        <taxon>Brassicaceae</taxon>
        <taxon>Brassiceae</taxon>
        <taxon>Brassica</taxon>
    </lineage>
</organism>
<dbReference type="EMBL" id="QGKX02001521">
    <property type="protein sequence ID" value="KAF3511530.1"/>
    <property type="molecule type" value="Genomic_DNA"/>
</dbReference>
<sequence>MSRYIASIREQGLIPNKDSKSDIWKHQPHIWPDKRHHRRTTYQNIRENSHESKGYETTNLRLDR</sequence>
<reference evidence="2" key="1">
    <citation type="submission" date="2019-12" db="EMBL/GenBank/DDBJ databases">
        <title>Genome sequencing and annotation of Brassica cretica.</title>
        <authorList>
            <person name="Studholme D.J."/>
            <person name="Sarris P."/>
        </authorList>
    </citation>
    <scope>NUCLEOTIDE SEQUENCE</scope>
    <source>
        <strain evidence="2">PFS-109/04</strain>
        <tissue evidence="2">Leaf</tissue>
    </source>
</reference>
<comment type="caution">
    <text evidence="2">The sequence shown here is derived from an EMBL/GenBank/DDBJ whole genome shotgun (WGS) entry which is preliminary data.</text>
</comment>
<protein>
    <submittedName>
        <fullName evidence="2">Uncharacterized protein</fullName>
    </submittedName>
</protein>
<feature type="compositionally biased region" description="Polar residues" evidence="1">
    <location>
        <begin position="55"/>
        <end position="64"/>
    </location>
</feature>
<feature type="region of interest" description="Disordered" evidence="1">
    <location>
        <begin position="44"/>
        <end position="64"/>
    </location>
</feature>
<evidence type="ECO:0000313" key="2">
    <source>
        <dbReference type="EMBL" id="KAF3511530.1"/>
    </source>
</evidence>
<dbReference type="Proteomes" id="UP000712600">
    <property type="component" value="Unassembled WGS sequence"/>
</dbReference>
<name>A0A8S9P8F2_BRACR</name>
<proteinExistence type="predicted"/>
<accession>A0A8S9P8F2</accession>
<evidence type="ECO:0000256" key="1">
    <source>
        <dbReference type="SAM" id="MobiDB-lite"/>
    </source>
</evidence>
<gene>
    <name evidence="2" type="ORF">F2Q69_00008712</name>
</gene>
<dbReference type="AlphaFoldDB" id="A0A8S9P8F2"/>